<sequence length="184" mass="20120">TKIRQDWRLEFVCGGRAEKVARRDFASLRESAEKLSCAREEVVLSLGRALAERDANFKNYRELLERLAAAEAALVLQSTASDSDGVRVIDRALTGIQAEFLGLFATAIAKREKTIALLGRMECGQILFAQHPSSGKDMNALLRQVFEKFDGKGGGTRDFARGKVADPSHLEAALALARRKLSGA</sequence>
<dbReference type="InterPro" id="IPR003156">
    <property type="entry name" value="DHHA1_dom"/>
</dbReference>
<dbReference type="Pfam" id="PF02272">
    <property type="entry name" value="DHHA1"/>
    <property type="match status" value="1"/>
</dbReference>
<evidence type="ECO:0000313" key="2">
    <source>
        <dbReference type="EMBL" id="MBA0089086.1"/>
    </source>
</evidence>
<accession>A0A7V8T0K5</accession>
<reference evidence="2" key="1">
    <citation type="submission" date="2020-06" db="EMBL/GenBank/DDBJ databases">
        <title>Legume-microbial interactions unlock mineral nutrients during tropical forest succession.</title>
        <authorList>
            <person name="Epihov D.Z."/>
        </authorList>
    </citation>
    <scope>NUCLEOTIDE SEQUENCE [LARGE SCALE GENOMIC DNA]</scope>
    <source>
        <strain evidence="2">Pan2503</strain>
    </source>
</reference>
<proteinExistence type="predicted"/>
<evidence type="ECO:0000313" key="3">
    <source>
        <dbReference type="Proteomes" id="UP000567293"/>
    </source>
</evidence>
<evidence type="ECO:0000259" key="1">
    <source>
        <dbReference type="Pfam" id="PF02272"/>
    </source>
</evidence>
<gene>
    <name evidence="2" type="ORF">HRJ53_29195</name>
</gene>
<protein>
    <recommendedName>
        <fullName evidence="1">DHHA1 domain-containing protein</fullName>
    </recommendedName>
</protein>
<dbReference type="Gene3D" id="3.10.310.40">
    <property type="match status" value="1"/>
</dbReference>
<dbReference type="GO" id="GO:0003676">
    <property type="term" value="F:nucleic acid binding"/>
    <property type="evidence" value="ECO:0007669"/>
    <property type="project" value="InterPro"/>
</dbReference>
<name>A0A7V8T0K5_9BACT</name>
<keyword evidence="3" id="KW-1185">Reference proteome</keyword>
<dbReference type="EMBL" id="JACDQQ010002829">
    <property type="protein sequence ID" value="MBA0089086.1"/>
    <property type="molecule type" value="Genomic_DNA"/>
</dbReference>
<organism evidence="2 3">
    <name type="scientific">Candidatus Acidiferrum panamense</name>
    <dbReference type="NCBI Taxonomy" id="2741543"/>
    <lineage>
        <taxon>Bacteria</taxon>
        <taxon>Pseudomonadati</taxon>
        <taxon>Acidobacteriota</taxon>
        <taxon>Terriglobia</taxon>
        <taxon>Candidatus Acidiferrales</taxon>
        <taxon>Candidatus Acidiferrum</taxon>
    </lineage>
</organism>
<dbReference type="Proteomes" id="UP000567293">
    <property type="component" value="Unassembled WGS sequence"/>
</dbReference>
<feature type="non-terminal residue" evidence="2">
    <location>
        <position position="1"/>
    </location>
</feature>
<comment type="caution">
    <text evidence="2">The sequence shown here is derived from an EMBL/GenBank/DDBJ whole genome shotgun (WGS) entry which is preliminary data.</text>
</comment>
<feature type="domain" description="DHHA1" evidence="1">
    <location>
        <begin position="106"/>
        <end position="181"/>
    </location>
</feature>
<dbReference type="AlphaFoldDB" id="A0A7V8T0K5"/>